<evidence type="ECO:0008006" key="3">
    <source>
        <dbReference type="Google" id="ProtNLM"/>
    </source>
</evidence>
<proteinExistence type="predicted"/>
<evidence type="ECO:0000256" key="1">
    <source>
        <dbReference type="SAM" id="SignalP"/>
    </source>
</evidence>
<feature type="chain" id="PRO_5008580803" description="Prolyl 4-hydroxylase alpha-subunit N-terminal domain-containing protein" evidence="1">
    <location>
        <begin position="20"/>
        <end position="169"/>
    </location>
</feature>
<protein>
    <recommendedName>
        <fullName evidence="3">Prolyl 4-hydroxylase alpha-subunit N-terminal domain-containing protein</fullName>
    </recommendedName>
</protein>
<dbReference type="EMBL" id="GEDC01018474">
    <property type="protein sequence ID" value="JAS18824.1"/>
    <property type="molecule type" value="Transcribed_RNA"/>
</dbReference>
<dbReference type="AlphaFoldDB" id="A0A1B6CZL6"/>
<name>A0A1B6CZL6_9HEMI</name>
<reference evidence="2" key="1">
    <citation type="submission" date="2015-12" db="EMBL/GenBank/DDBJ databases">
        <title>De novo transcriptome assembly of four potential Pierce s Disease insect vectors from Arizona vineyards.</title>
        <authorList>
            <person name="Tassone E.E."/>
        </authorList>
    </citation>
    <scope>NUCLEOTIDE SEQUENCE</scope>
</reference>
<sequence>MDVTILIFLIFILITTVSTRSEDIKKLIGGKRLTTNTMNLVEEIEHLLCRQKINSIRVRKVLRGKVRRRIHKMKNDLKILLEQNFTTTSVLYKAIDQTVESFKDIRNIKLDNYLTKDEELERFYSYKRLFERAHWLKLVMENESLKDHLSDFDESFEAPPLTPSTIYNK</sequence>
<gene>
    <name evidence="2" type="ORF">g.4362</name>
</gene>
<evidence type="ECO:0000313" key="2">
    <source>
        <dbReference type="EMBL" id="JAS18824.1"/>
    </source>
</evidence>
<feature type="signal peptide" evidence="1">
    <location>
        <begin position="1"/>
        <end position="19"/>
    </location>
</feature>
<organism evidence="2">
    <name type="scientific">Clastoptera arizonana</name>
    <name type="common">Arizona spittle bug</name>
    <dbReference type="NCBI Taxonomy" id="38151"/>
    <lineage>
        <taxon>Eukaryota</taxon>
        <taxon>Metazoa</taxon>
        <taxon>Ecdysozoa</taxon>
        <taxon>Arthropoda</taxon>
        <taxon>Hexapoda</taxon>
        <taxon>Insecta</taxon>
        <taxon>Pterygota</taxon>
        <taxon>Neoptera</taxon>
        <taxon>Paraneoptera</taxon>
        <taxon>Hemiptera</taxon>
        <taxon>Auchenorrhyncha</taxon>
        <taxon>Cercopoidea</taxon>
        <taxon>Clastopteridae</taxon>
        <taxon>Clastoptera</taxon>
    </lineage>
</organism>
<keyword evidence="1" id="KW-0732">Signal</keyword>
<accession>A0A1B6CZL6</accession>